<dbReference type="InParanoid" id="E9HQ11"/>
<proteinExistence type="predicted"/>
<accession>E9HQ11</accession>
<protein>
    <submittedName>
        <fullName evidence="1">Uncharacterized protein</fullName>
    </submittedName>
</protein>
<dbReference type="AlphaFoldDB" id="E9HQ11"/>
<gene>
    <name evidence="1" type="ORF">DAPPUDRAFT_332467</name>
</gene>
<keyword evidence="2" id="KW-1185">Reference proteome</keyword>
<reference evidence="1 2" key="1">
    <citation type="journal article" date="2011" name="Science">
        <title>The ecoresponsive genome of Daphnia pulex.</title>
        <authorList>
            <person name="Colbourne J.K."/>
            <person name="Pfrender M.E."/>
            <person name="Gilbert D."/>
            <person name="Thomas W.K."/>
            <person name="Tucker A."/>
            <person name="Oakley T.H."/>
            <person name="Tokishita S."/>
            <person name="Aerts A."/>
            <person name="Arnold G.J."/>
            <person name="Basu M.K."/>
            <person name="Bauer D.J."/>
            <person name="Caceres C.E."/>
            <person name="Carmel L."/>
            <person name="Casola C."/>
            <person name="Choi J.H."/>
            <person name="Detter J.C."/>
            <person name="Dong Q."/>
            <person name="Dusheyko S."/>
            <person name="Eads B.D."/>
            <person name="Frohlich T."/>
            <person name="Geiler-Samerotte K.A."/>
            <person name="Gerlach D."/>
            <person name="Hatcher P."/>
            <person name="Jogdeo S."/>
            <person name="Krijgsveld J."/>
            <person name="Kriventseva E.V."/>
            <person name="Kultz D."/>
            <person name="Laforsch C."/>
            <person name="Lindquist E."/>
            <person name="Lopez J."/>
            <person name="Manak J.R."/>
            <person name="Muller J."/>
            <person name="Pangilinan J."/>
            <person name="Patwardhan R.P."/>
            <person name="Pitluck S."/>
            <person name="Pritham E.J."/>
            <person name="Rechtsteiner A."/>
            <person name="Rho M."/>
            <person name="Rogozin I.B."/>
            <person name="Sakarya O."/>
            <person name="Salamov A."/>
            <person name="Schaack S."/>
            <person name="Shapiro H."/>
            <person name="Shiga Y."/>
            <person name="Skalitzky C."/>
            <person name="Smith Z."/>
            <person name="Souvorov A."/>
            <person name="Sung W."/>
            <person name="Tang Z."/>
            <person name="Tsuchiya D."/>
            <person name="Tu H."/>
            <person name="Vos H."/>
            <person name="Wang M."/>
            <person name="Wolf Y.I."/>
            <person name="Yamagata H."/>
            <person name="Yamada T."/>
            <person name="Ye Y."/>
            <person name="Shaw J.R."/>
            <person name="Andrews J."/>
            <person name="Crease T.J."/>
            <person name="Tang H."/>
            <person name="Lucas S.M."/>
            <person name="Robertson H.M."/>
            <person name="Bork P."/>
            <person name="Koonin E.V."/>
            <person name="Zdobnov E.M."/>
            <person name="Grigoriev I.V."/>
            <person name="Lynch M."/>
            <person name="Boore J.L."/>
        </authorList>
    </citation>
    <scope>NUCLEOTIDE SEQUENCE [LARGE SCALE GENOMIC DNA]</scope>
</reference>
<evidence type="ECO:0000313" key="1">
    <source>
        <dbReference type="EMBL" id="EFX66175.1"/>
    </source>
</evidence>
<dbReference type="Proteomes" id="UP000000305">
    <property type="component" value="Unassembled WGS sequence"/>
</dbReference>
<organism evidence="1 2">
    <name type="scientific">Daphnia pulex</name>
    <name type="common">Water flea</name>
    <dbReference type="NCBI Taxonomy" id="6669"/>
    <lineage>
        <taxon>Eukaryota</taxon>
        <taxon>Metazoa</taxon>
        <taxon>Ecdysozoa</taxon>
        <taxon>Arthropoda</taxon>
        <taxon>Crustacea</taxon>
        <taxon>Branchiopoda</taxon>
        <taxon>Diplostraca</taxon>
        <taxon>Cladocera</taxon>
        <taxon>Anomopoda</taxon>
        <taxon>Daphniidae</taxon>
        <taxon>Daphnia</taxon>
    </lineage>
</organism>
<dbReference type="KEGG" id="dpx:DAPPUDRAFT_332467"/>
<dbReference type="EMBL" id="GL732713">
    <property type="protein sequence ID" value="EFX66175.1"/>
    <property type="molecule type" value="Genomic_DNA"/>
</dbReference>
<evidence type="ECO:0000313" key="2">
    <source>
        <dbReference type="Proteomes" id="UP000000305"/>
    </source>
</evidence>
<dbReference type="HOGENOM" id="CLU_1215852_0_0_1"/>
<sequence length="228" mass="26887">MSSFLPPKYENVLYLKIFDLQRKLYQQYLISDVLPSETIVIEWKSVVTLRLETVEPKHRRREKVSDAENDTIEEPIIHQPQSSICFDDNGEPMEKLYIHIIFHFSKITNVSSISSLVTEQVIFSKDNLIIPVNKQLAEEVSQVEYREFVLDIKGHERVKIFKNKDTELLLKYVNQRIPDYQFKVPDILRERYPENNFGNYPTITKCNTGRMVKIPTNMEAYVFPVARE</sequence>
<name>E9HQ11_DAPPU</name>